<dbReference type="AlphaFoldDB" id="A0A397SL84"/>
<dbReference type="Proteomes" id="UP000265703">
    <property type="component" value="Unassembled WGS sequence"/>
</dbReference>
<comment type="caution">
    <text evidence="2">The sequence shown here is derived from an EMBL/GenBank/DDBJ whole genome shotgun (WGS) entry which is preliminary data.</text>
</comment>
<organism evidence="2 3">
    <name type="scientific">Glomus cerebriforme</name>
    <dbReference type="NCBI Taxonomy" id="658196"/>
    <lineage>
        <taxon>Eukaryota</taxon>
        <taxon>Fungi</taxon>
        <taxon>Fungi incertae sedis</taxon>
        <taxon>Mucoromycota</taxon>
        <taxon>Glomeromycotina</taxon>
        <taxon>Glomeromycetes</taxon>
        <taxon>Glomerales</taxon>
        <taxon>Glomeraceae</taxon>
        <taxon>Glomus</taxon>
    </lineage>
</organism>
<proteinExistence type="predicted"/>
<sequence length="156" mass="18687">ILQNSQDNQDKIKFQEQNISTLYQEIAHLKQTISVQASEICEKDKYLETLKNETTCMQSNYRNLVNIISEKDQKIKQFEYNLESLKNISENDSSNHKIKISKNEVQLHVLQKTLKNKIEVFREYENKITSLENEIDNFKNKLMKHKWQIQKKQLRL</sequence>
<keyword evidence="1" id="KW-0175">Coiled coil</keyword>
<feature type="non-terminal residue" evidence="2">
    <location>
        <position position="1"/>
    </location>
</feature>
<gene>
    <name evidence="2" type="ORF">C1645_829334</name>
</gene>
<evidence type="ECO:0000313" key="2">
    <source>
        <dbReference type="EMBL" id="RIA86412.1"/>
    </source>
</evidence>
<keyword evidence="3" id="KW-1185">Reference proteome</keyword>
<accession>A0A397SL84</accession>
<feature type="coiled-coil region" evidence="1">
    <location>
        <begin position="114"/>
        <end position="148"/>
    </location>
</feature>
<evidence type="ECO:0000313" key="3">
    <source>
        <dbReference type="Proteomes" id="UP000265703"/>
    </source>
</evidence>
<dbReference type="Gene3D" id="1.10.287.1490">
    <property type="match status" value="1"/>
</dbReference>
<protein>
    <submittedName>
        <fullName evidence="2">Uncharacterized protein</fullName>
    </submittedName>
</protein>
<dbReference type="OrthoDB" id="2435318at2759"/>
<name>A0A397SL84_9GLOM</name>
<reference evidence="2 3" key="1">
    <citation type="submission" date="2018-06" db="EMBL/GenBank/DDBJ databases">
        <title>Comparative genomics reveals the genomic features of Rhizophagus irregularis, R. cerebriforme, R. diaphanum and Gigaspora rosea, and their symbiotic lifestyle signature.</title>
        <authorList>
            <person name="Morin E."/>
            <person name="San Clemente H."/>
            <person name="Chen E.C.H."/>
            <person name="De La Providencia I."/>
            <person name="Hainaut M."/>
            <person name="Kuo A."/>
            <person name="Kohler A."/>
            <person name="Murat C."/>
            <person name="Tang N."/>
            <person name="Roy S."/>
            <person name="Loubradou J."/>
            <person name="Henrissat B."/>
            <person name="Grigoriev I.V."/>
            <person name="Corradi N."/>
            <person name="Roux C."/>
            <person name="Martin F.M."/>
        </authorList>
    </citation>
    <scope>NUCLEOTIDE SEQUENCE [LARGE SCALE GENOMIC DNA]</scope>
    <source>
        <strain evidence="2 3">DAOM 227022</strain>
    </source>
</reference>
<dbReference type="EMBL" id="QKYT01000365">
    <property type="protein sequence ID" value="RIA86412.1"/>
    <property type="molecule type" value="Genomic_DNA"/>
</dbReference>
<evidence type="ECO:0000256" key="1">
    <source>
        <dbReference type="SAM" id="Coils"/>
    </source>
</evidence>
<dbReference type="STRING" id="658196.A0A397SL84"/>